<dbReference type="Proteomes" id="UP000185487">
    <property type="component" value="Chromosome"/>
</dbReference>
<sequence length="375" mass="39422">MRIALLAHLRHPIAPPFAGGLEAYTWSLADGLAARGHSVALFASGDSDARFALDPVIPVHHERSHAGLEHRGDAGLKAHLDDGYASACDRIAAGGFDVLHNNSLSRLPLEKRRTAATPTVTSLHVPPYDALRWFVQASPAPGHRITAPSRAHLDAWWPDGAPPEASVLHNGIDPAAWPYRPDGDGSAVWCARITPDKGAQHAIGAARQAGLPLTLFGPIEEPDYWAAQVAPLLGGSIRYGGQLSGTALAAEVGRASVFLATPCWDEPFGLAAIEAMACGLPVAGFARGAVSEVVGEAGSLAAPGDQAGLARAIGAALVIPRPIPRARVLRLFTRACWLDRCEVLYAQARAGTDPAAAKRLLLPRLSHSVRVKAET</sequence>
<dbReference type="PANTHER" id="PTHR12526:SF595">
    <property type="entry name" value="BLL5217 PROTEIN"/>
    <property type="match status" value="1"/>
</dbReference>
<dbReference type="EMBL" id="FOPK01000024">
    <property type="protein sequence ID" value="SFH43094.1"/>
    <property type="molecule type" value="Genomic_DNA"/>
</dbReference>
<reference evidence="3 5" key="2">
    <citation type="submission" date="2016-10" db="EMBL/GenBank/DDBJ databases">
        <authorList>
            <person name="Varghese N."/>
            <person name="Submissions S."/>
        </authorList>
    </citation>
    <scope>NUCLEOTIDE SEQUENCE [LARGE SCALE GENOMIC DNA]</scope>
    <source>
        <strain evidence="3 5">CBMB27</strain>
    </source>
</reference>
<dbReference type="KEGG" id="mphy:MCBMB27_05491"/>
<dbReference type="Gene3D" id="3.40.50.2000">
    <property type="entry name" value="Glycogen Phosphorylase B"/>
    <property type="match status" value="2"/>
</dbReference>
<protein>
    <submittedName>
        <fullName evidence="2">Clustering-based subsystem</fullName>
    </submittedName>
    <submittedName>
        <fullName evidence="3">Glycosyltransferase involved in cell wall bisynthesis</fullName>
    </submittedName>
</protein>
<gene>
    <name evidence="2" type="ORF">MCBMB27_05491</name>
    <name evidence="3" type="ORF">SAMN05192567_12477</name>
</gene>
<evidence type="ECO:0000313" key="5">
    <source>
        <dbReference type="Proteomes" id="UP000199140"/>
    </source>
</evidence>
<organism evidence="3 5">
    <name type="scientific">Methylobacterium phyllosphaerae</name>
    <dbReference type="NCBI Taxonomy" id="418223"/>
    <lineage>
        <taxon>Bacteria</taxon>
        <taxon>Pseudomonadati</taxon>
        <taxon>Pseudomonadota</taxon>
        <taxon>Alphaproteobacteria</taxon>
        <taxon>Hyphomicrobiales</taxon>
        <taxon>Methylobacteriaceae</taxon>
        <taxon>Methylobacterium</taxon>
    </lineage>
</organism>
<dbReference type="SUPFAM" id="SSF53756">
    <property type="entry name" value="UDP-Glycosyltransferase/glycogen phosphorylase"/>
    <property type="match status" value="1"/>
</dbReference>
<dbReference type="Pfam" id="PF13692">
    <property type="entry name" value="Glyco_trans_1_4"/>
    <property type="match status" value="1"/>
</dbReference>
<evidence type="ECO:0000313" key="2">
    <source>
        <dbReference type="EMBL" id="APT34782.1"/>
    </source>
</evidence>
<evidence type="ECO:0000259" key="1">
    <source>
        <dbReference type="Pfam" id="PF13439"/>
    </source>
</evidence>
<dbReference type="GO" id="GO:0016757">
    <property type="term" value="F:glycosyltransferase activity"/>
    <property type="evidence" value="ECO:0007669"/>
    <property type="project" value="UniProtKB-ARBA"/>
</dbReference>
<dbReference type="PANTHER" id="PTHR12526">
    <property type="entry name" value="GLYCOSYLTRANSFERASE"/>
    <property type="match status" value="1"/>
</dbReference>
<proteinExistence type="predicted"/>
<dbReference type="AlphaFoldDB" id="A0AAE8HVY5"/>
<dbReference type="RefSeq" id="WP_075381723.1">
    <property type="nucleotide sequence ID" value="NZ_CP015367.1"/>
</dbReference>
<evidence type="ECO:0000313" key="4">
    <source>
        <dbReference type="Proteomes" id="UP000185487"/>
    </source>
</evidence>
<evidence type="ECO:0000313" key="3">
    <source>
        <dbReference type="EMBL" id="SFH43094.1"/>
    </source>
</evidence>
<dbReference type="Pfam" id="PF13439">
    <property type="entry name" value="Glyco_transf_4"/>
    <property type="match status" value="1"/>
</dbReference>
<accession>A0AAE8HVY5</accession>
<dbReference type="EMBL" id="CP015367">
    <property type="protein sequence ID" value="APT34782.1"/>
    <property type="molecule type" value="Genomic_DNA"/>
</dbReference>
<feature type="domain" description="Glycosyltransferase subfamily 4-like N-terminal" evidence="1">
    <location>
        <begin position="19"/>
        <end position="175"/>
    </location>
</feature>
<dbReference type="Proteomes" id="UP000199140">
    <property type="component" value="Unassembled WGS sequence"/>
</dbReference>
<reference evidence="2 4" key="1">
    <citation type="submission" date="2016-04" db="EMBL/GenBank/DDBJ databases">
        <title>Complete genome sequencing and analysis of CBMB27, Methylobacterium phyllosphaerae isolated from leaf tissues of rice (Oryza sativa L.).</title>
        <authorList>
            <person name="Lee Y."/>
            <person name="Hwangbo K."/>
            <person name="Chung H."/>
            <person name="Yoo J."/>
            <person name="Kim K.Y."/>
            <person name="Sa T.M."/>
            <person name="Um Y."/>
            <person name="Madhaiyan M."/>
        </authorList>
    </citation>
    <scope>NUCLEOTIDE SEQUENCE [LARGE SCALE GENOMIC DNA]</scope>
    <source>
        <strain evidence="2 4">CBMB27</strain>
    </source>
</reference>
<dbReference type="InterPro" id="IPR028098">
    <property type="entry name" value="Glyco_trans_4-like_N"/>
</dbReference>
<name>A0AAE8HVY5_9HYPH</name>
<keyword evidence="4" id="KW-1185">Reference proteome</keyword>